<proteinExistence type="predicted"/>
<organism evidence="5 6">
    <name type="scientific">Brachybacterium fresconis</name>
    <dbReference type="NCBI Taxonomy" id="173363"/>
    <lineage>
        <taxon>Bacteria</taxon>
        <taxon>Bacillati</taxon>
        <taxon>Actinomycetota</taxon>
        <taxon>Actinomycetes</taxon>
        <taxon>Micrococcales</taxon>
        <taxon>Dermabacteraceae</taxon>
        <taxon>Brachybacterium</taxon>
    </lineage>
</organism>
<evidence type="ECO:0000313" key="5">
    <source>
        <dbReference type="EMBL" id="MBP2409317.1"/>
    </source>
</evidence>
<dbReference type="InterPro" id="IPR050166">
    <property type="entry name" value="ABC_transporter_ATP-bind"/>
</dbReference>
<evidence type="ECO:0000259" key="4">
    <source>
        <dbReference type="PROSITE" id="PS50893"/>
    </source>
</evidence>
<dbReference type="PROSITE" id="PS00211">
    <property type="entry name" value="ABC_TRANSPORTER_1"/>
    <property type="match status" value="1"/>
</dbReference>
<dbReference type="InterPro" id="IPR027417">
    <property type="entry name" value="P-loop_NTPase"/>
</dbReference>
<feature type="domain" description="ABC transporter" evidence="4">
    <location>
        <begin position="4"/>
        <end position="228"/>
    </location>
</feature>
<gene>
    <name evidence="5" type="ORF">JOF44_002220</name>
</gene>
<dbReference type="InterPro" id="IPR017871">
    <property type="entry name" value="ABC_transporter-like_CS"/>
</dbReference>
<evidence type="ECO:0000313" key="6">
    <source>
        <dbReference type="Proteomes" id="UP000698222"/>
    </source>
</evidence>
<dbReference type="Proteomes" id="UP000698222">
    <property type="component" value="Unassembled WGS sequence"/>
</dbReference>
<accession>A0ABS4YLQ1</accession>
<comment type="caution">
    <text evidence="5">The sequence shown here is derived from an EMBL/GenBank/DDBJ whole genome shotgun (WGS) entry which is preliminary data.</text>
</comment>
<evidence type="ECO:0000256" key="2">
    <source>
        <dbReference type="ARBA" id="ARBA00022741"/>
    </source>
</evidence>
<evidence type="ECO:0000256" key="3">
    <source>
        <dbReference type="ARBA" id="ARBA00022840"/>
    </source>
</evidence>
<protein>
    <submittedName>
        <fullName evidence="5">Sulfate transport system ATP-binding protein</fullName>
    </submittedName>
</protein>
<reference evidence="5 6" key="1">
    <citation type="submission" date="2021-03" db="EMBL/GenBank/DDBJ databases">
        <title>Sequencing the genomes of 1000 actinobacteria strains.</title>
        <authorList>
            <person name="Klenk H.-P."/>
        </authorList>
    </citation>
    <scope>NUCLEOTIDE SEQUENCE [LARGE SCALE GENOMIC DNA]</scope>
    <source>
        <strain evidence="5 6">DSM 14564</strain>
    </source>
</reference>
<dbReference type="GO" id="GO:0005524">
    <property type="term" value="F:ATP binding"/>
    <property type="evidence" value="ECO:0007669"/>
    <property type="project" value="UniProtKB-KW"/>
</dbReference>
<dbReference type="PROSITE" id="PS50893">
    <property type="entry name" value="ABC_TRANSPORTER_2"/>
    <property type="match status" value="1"/>
</dbReference>
<dbReference type="PANTHER" id="PTHR42788">
    <property type="entry name" value="TAURINE IMPORT ATP-BINDING PROTEIN-RELATED"/>
    <property type="match status" value="1"/>
</dbReference>
<dbReference type="SUPFAM" id="SSF52540">
    <property type="entry name" value="P-loop containing nucleoside triphosphate hydrolases"/>
    <property type="match status" value="1"/>
</dbReference>
<name>A0ABS4YLQ1_9MICO</name>
<dbReference type="EMBL" id="JAGIOC010000001">
    <property type="protein sequence ID" value="MBP2409317.1"/>
    <property type="molecule type" value="Genomic_DNA"/>
</dbReference>
<sequence length="236" mass="24832">MTRLALRGVTRWHPGAPGPVLRDLDLEVAEQETLCVLGASGAGKSTLVRLLAGLEEPQAGRVDRGADARRPALVPQSPDLFPWLTVAGNVGLGGRYAANTGRAGTGQVAELLDSLGIAELARALPAELSGGQAQRVALGRALAVDPPVILLDEPFSALDPAIRADLQVWLREVLTAVRTSAVLVTHDVDEALVVADRIVYLDGPRGITAQWRPGEDGTTREQILAHYRADALGATA</sequence>
<keyword evidence="2" id="KW-0547">Nucleotide-binding</keyword>
<dbReference type="InterPro" id="IPR003439">
    <property type="entry name" value="ABC_transporter-like_ATP-bd"/>
</dbReference>
<keyword evidence="1" id="KW-0813">Transport</keyword>
<keyword evidence="3 5" id="KW-0067">ATP-binding</keyword>
<dbReference type="PANTHER" id="PTHR42788:SF13">
    <property type="entry name" value="ALIPHATIC SULFONATES IMPORT ATP-BINDING PROTEIN SSUB"/>
    <property type="match status" value="1"/>
</dbReference>
<evidence type="ECO:0000256" key="1">
    <source>
        <dbReference type="ARBA" id="ARBA00022448"/>
    </source>
</evidence>
<dbReference type="InterPro" id="IPR003593">
    <property type="entry name" value="AAA+_ATPase"/>
</dbReference>
<dbReference type="Pfam" id="PF00005">
    <property type="entry name" value="ABC_tran"/>
    <property type="match status" value="1"/>
</dbReference>
<dbReference type="Gene3D" id="3.40.50.300">
    <property type="entry name" value="P-loop containing nucleotide triphosphate hydrolases"/>
    <property type="match status" value="1"/>
</dbReference>
<dbReference type="SMART" id="SM00382">
    <property type="entry name" value="AAA"/>
    <property type="match status" value="1"/>
</dbReference>
<keyword evidence="6" id="KW-1185">Reference proteome</keyword>
<dbReference type="RefSeq" id="WP_209891070.1">
    <property type="nucleotide sequence ID" value="NZ_BAAAJV010000014.1"/>
</dbReference>